<protein>
    <submittedName>
        <fullName evidence="2">ATP-dependent zinc metalloprotease FtsH</fullName>
        <ecNumber evidence="2">3.4.24.-</ecNumber>
    </submittedName>
</protein>
<dbReference type="InterPro" id="IPR003593">
    <property type="entry name" value="AAA+_ATPase"/>
</dbReference>
<dbReference type="GO" id="GO:0006508">
    <property type="term" value="P:proteolysis"/>
    <property type="evidence" value="ECO:0007669"/>
    <property type="project" value="UniProtKB-KW"/>
</dbReference>
<dbReference type="EMBL" id="CYPR01000154">
    <property type="protein sequence ID" value="CUH39523.1"/>
    <property type="molecule type" value="Genomic_DNA"/>
</dbReference>
<evidence type="ECO:0000259" key="1">
    <source>
        <dbReference type="SMART" id="SM00382"/>
    </source>
</evidence>
<keyword evidence="3" id="KW-1185">Reference proteome</keyword>
<dbReference type="Proteomes" id="UP000049455">
    <property type="component" value="Unassembled WGS sequence"/>
</dbReference>
<name>A0A0M7BC94_9RHOB</name>
<dbReference type="Pfam" id="PF00004">
    <property type="entry name" value="AAA"/>
    <property type="match status" value="1"/>
</dbReference>
<dbReference type="InterPro" id="IPR003959">
    <property type="entry name" value="ATPase_AAA_core"/>
</dbReference>
<organism evidence="2 3">
    <name type="scientific">Jannaschia seosinensis</name>
    <dbReference type="NCBI Taxonomy" id="313367"/>
    <lineage>
        <taxon>Bacteria</taxon>
        <taxon>Pseudomonadati</taxon>
        <taxon>Pseudomonadota</taxon>
        <taxon>Alphaproteobacteria</taxon>
        <taxon>Rhodobacterales</taxon>
        <taxon>Roseobacteraceae</taxon>
        <taxon>Jannaschia</taxon>
    </lineage>
</organism>
<gene>
    <name evidence="2" type="primary">ftsH_2</name>
    <name evidence="2" type="ORF">JSE7799_02250</name>
</gene>
<evidence type="ECO:0000313" key="2">
    <source>
        <dbReference type="EMBL" id="CUH39523.1"/>
    </source>
</evidence>
<reference evidence="2 3" key="1">
    <citation type="submission" date="2015-09" db="EMBL/GenBank/DDBJ databases">
        <authorList>
            <person name="Jackson K.R."/>
            <person name="Lunt B.L."/>
            <person name="Fisher J.N.B."/>
            <person name="Gardner A.V."/>
            <person name="Bailey M.E."/>
            <person name="Deus L.M."/>
            <person name="Earl A.S."/>
            <person name="Gibby P.D."/>
            <person name="Hartmann K.A."/>
            <person name="Liu J.E."/>
            <person name="Manci A.M."/>
            <person name="Nielsen D.A."/>
            <person name="Solomon M.B."/>
            <person name="Breakwell D.P."/>
            <person name="Burnett S.H."/>
            <person name="Grose J.H."/>
        </authorList>
    </citation>
    <scope>NUCLEOTIDE SEQUENCE [LARGE SCALE GENOMIC DNA]</scope>
    <source>
        <strain evidence="2 3">CECT 7799</strain>
    </source>
</reference>
<evidence type="ECO:0000313" key="3">
    <source>
        <dbReference type="Proteomes" id="UP000049455"/>
    </source>
</evidence>
<dbReference type="GO" id="GO:0008237">
    <property type="term" value="F:metallopeptidase activity"/>
    <property type="evidence" value="ECO:0007669"/>
    <property type="project" value="UniProtKB-KW"/>
</dbReference>
<dbReference type="Gene3D" id="3.40.50.300">
    <property type="entry name" value="P-loop containing nucleotide triphosphate hydrolases"/>
    <property type="match status" value="1"/>
</dbReference>
<dbReference type="PANTHER" id="PTHR23077">
    <property type="entry name" value="AAA-FAMILY ATPASE"/>
    <property type="match status" value="1"/>
</dbReference>
<accession>A0A0M7BC94</accession>
<keyword evidence="2" id="KW-0378">Hydrolase</keyword>
<feature type="domain" description="AAA+ ATPase" evidence="1">
    <location>
        <begin position="134"/>
        <end position="266"/>
    </location>
</feature>
<keyword evidence="2" id="KW-0482">Metalloprotease</keyword>
<dbReference type="SMART" id="SM00382">
    <property type="entry name" value="AAA"/>
    <property type="match status" value="1"/>
</dbReference>
<dbReference type="CDD" id="cd19481">
    <property type="entry name" value="RecA-like_protease"/>
    <property type="match status" value="1"/>
</dbReference>
<dbReference type="SUPFAM" id="SSF52540">
    <property type="entry name" value="P-loop containing nucleoside triphosphate hydrolases"/>
    <property type="match status" value="1"/>
</dbReference>
<dbReference type="OrthoDB" id="7438987at2"/>
<proteinExistence type="predicted"/>
<keyword evidence="2" id="KW-0645">Protease</keyword>
<sequence>MEHFAVIQSIVRAGLAGDPEAVDKQVLRLRERLEKAGATKEAATLERLRAAARDTQELAPSRVEMSRGHISGEVLEQGVNPPIDRETGARLCTVDFPGRNGRAPVYGAVVSETVEGLLREWASEAALQEVGVSPTRSLLIYGPPGSGKTITAHYIAVRLGLPLVVARIDGLISSFLGTTARNIANLFDFANRYACVLLLDEFDALAKLRDDPQEIGEIKRVVNTLLQNLDQRHNFGITIAITNHDRLLDPAVWRRFETHLQLGEPDEPARESLIARFLQPLEPPASTLRVFSYCLAGCTGADIERVCTAVKRTLALSGESHDGPGLFHALSSVLARAPQHDHVAARILAVDQEAFISLIANDGTLSLKQTEIGEATGYGQSRVSDLKKAKRHLPLLEASHAQ</sequence>
<dbReference type="AlphaFoldDB" id="A0A0M7BC94"/>
<dbReference type="GO" id="GO:0005524">
    <property type="term" value="F:ATP binding"/>
    <property type="evidence" value="ECO:0007669"/>
    <property type="project" value="InterPro"/>
</dbReference>
<dbReference type="RefSeq" id="WP_055663688.1">
    <property type="nucleotide sequence ID" value="NZ_CYPR01000154.1"/>
</dbReference>
<dbReference type="GO" id="GO:0016887">
    <property type="term" value="F:ATP hydrolysis activity"/>
    <property type="evidence" value="ECO:0007669"/>
    <property type="project" value="InterPro"/>
</dbReference>
<dbReference type="STRING" id="313367.JSE7799_02250"/>
<dbReference type="InterPro" id="IPR050168">
    <property type="entry name" value="AAA_ATPase_domain"/>
</dbReference>
<dbReference type="PANTHER" id="PTHR23077:SF198">
    <property type="entry name" value="ATP-DEPENDENT ZINC METALLOPROTEASE FTSH"/>
    <property type="match status" value="1"/>
</dbReference>
<dbReference type="EC" id="3.4.24.-" evidence="2"/>
<dbReference type="InterPro" id="IPR027417">
    <property type="entry name" value="P-loop_NTPase"/>
</dbReference>